<keyword evidence="3" id="KW-1185">Reference proteome</keyword>
<keyword evidence="1" id="KW-0812">Transmembrane</keyword>
<proteinExistence type="predicted"/>
<gene>
    <name evidence="2" type="ORF">ACFFI0_07610</name>
</gene>
<sequence>MKKSLPLIAMVSGFISFIGIIYMMLHPELPSILVFLIYGLATCAGVCGLLLIGKKRER</sequence>
<keyword evidence="1" id="KW-0472">Membrane</keyword>
<evidence type="ECO:0000313" key="3">
    <source>
        <dbReference type="Proteomes" id="UP001589774"/>
    </source>
</evidence>
<protein>
    <submittedName>
        <fullName evidence="2">Uncharacterized protein</fullName>
    </submittedName>
</protein>
<accession>A0ABV6HH09</accession>
<keyword evidence="1" id="KW-1133">Transmembrane helix</keyword>
<dbReference type="EMBL" id="JBHLWO010000001">
    <property type="protein sequence ID" value="MFC0318171.1"/>
    <property type="molecule type" value="Genomic_DNA"/>
</dbReference>
<dbReference type="Proteomes" id="UP001589774">
    <property type="component" value="Unassembled WGS sequence"/>
</dbReference>
<dbReference type="RefSeq" id="WP_165446977.1">
    <property type="nucleotide sequence ID" value="NZ_JBHLWO010000001.1"/>
</dbReference>
<reference evidence="2 3" key="1">
    <citation type="submission" date="2024-09" db="EMBL/GenBank/DDBJ databases">
        <authorList>
            <person name="Sun Q."/>
            <person name="Mori K."/>
        </authorList>
    </citation>
    <scope>NUCLEOTIDE SEQUENCE [LARGE SCALE GENOMIC DNA]</scope>
    <source>
        <strain evidence="2 3">CCM 7765</strain>
    </source>
</reference>
<feature type="transmembrane region" description="Helical" evidence="1">
    <location>
        <begin position="7"/>
        <end position="25"/>
    </location>
</feature>
<organism evidence="2 3">
    <name type="scientific">Olivibacter oleidegradans</name>
    <dbReference type="NCBI Taxonomy" id="760123"/>
    <lineage>
        <taxon>Bacteria</taxon>
        <taxon>Pseudomonadati</taxon>
        <taxon>Bacteroidota</taxon>
        <taxon>Sphingobacteriia</taxon>
        <taxon>Sphingobacteriales</taxon>
        <taxon>Sphingobacteriaceae</taxon>
        <taxon>Olivibacter</taxon>
    </lineage>
</organism>
<comment type="caution">
    <text evidence="2">The sequence shown here is derived from an EMBL/GenBank/DDBJ whole genome shotgun (WGS) entry which is preliminary data.</text>
</comment>
<evidence type="ECO:0000256" key="1">
    <source>
        <dbReference type="SAM" id="Phobius"/>
    </source>
</evidence>
<name>A0ABV6HH09_9SPHI</name>
<feature type="transmembrane region" description="Helical" evidence="1">
    <location>
        <begin position="31"/>
        <end position="52"/>
    </location>
</feature>
<evidence type="ECO:0000313" key="2">
    <source>
        <dbReference type="EMBL" id="MFC0318171.1"/>
    </source>
</evidence>